<dbReference type="AlphaFoldDB" id="A0A2T1GLK8"/>
<sequence length="143" mass="16507">MATRLKVLTLDDPSLCVEKVQAVASEYLTAKFNTAIQIGMDADDPYSLWELLAIDGVISLEDIHGEHHRVGVSIVERENRAYRLMKRGETSHWKNVWRALGIDCYWVFCVNLKHLPSDAEWVDILYQNIDRSHGCFDYRLVNL</sequence>
<proteinExistence type="predicted"/>
<protein>
    <submittedName>
        <fullName evidence="1">Uncharacterized protein</fullName>
    </submittedName>
</protein>
<dbReference type="Proteomes" id="UP000238937">
    <property type="component" value="Unassembled WGS sequence"/>
</dbReference>
<reference evidence="1 2" key="1">
    <citation type="submission" date="2018-03" db="EMBL/GenBank/DDBJ databases">
        <title>The ancient ancestry and fast evolution of plastids.</title>
        <authorList>
            <person name="Moore K.R."/>
            <person name="Magnabosco C."/>
            <person name="Momper L."/>
            <person name="Gold D.A."/>
            <person name="Bosak T."/>
            <person name="Fournier G.P."/>
        </authorList>
    </citation>
    <scope>NUCLEOTIDE SEQUENCE [LARGE SCALE GENOMIC DNA]</scope>
    <source>
        <strain evidence="1 2">CCALA 037</strain>
    </source>
</reference>
<evidence type="ECO:0000313" key="1">
    <source>
        <dbReference type="EMBL" id="PSB58757.1"/>
    </source>
</evidence>
<comment type="caution">
    <text evidence="1">The sequence shown here is derived from an EMBL/GenBank/DDBJ whole genome shotgun (WGS) entry which is preliminary data.</text>
</comment>
<name>A0A2T1GLK8_9CYAN</name>
<dbReference type="EMBL" id="PVWO01000024">
    <property type="protein sequence ID" value="PSB58757.1"/>
    <property type="molecule type" value="Genomic_DNA"/>
</dbReference>
<organism evidence="1 2">
    <name type="scientific">Chamaesiphon polymorphus CCALA 037</name>
    <dbReference type="NCBI Taxonomy" id="2107692"/>
    <lineage>
        <taxon>Bacteria</taxon>
        <taxon>Bacillati</taxon>
        <taxon>Cyanobacteriota</taxon>
        <taxon>Cyanophyceae</taxon>
        <taxon>Gomontiellales</taxon>
        <taxon>Chamaesiphonaceae</taxon>
        <taxon>Chamaesiphon</taxon>
    </lineage>
</organism>
<evidence type="ECO:0000313" key="2">
    <source>
        <dbReference type="Proteomes" id="UP000238937"/>
    </source>
</evidence>
<accession>A0A2T1GLK8</accession>
<gene>
    <name evidence="1" type="ORF">C7B77_03435</name>
</gene>
<keyword evidence="2" id="KW-1185">Reference proteome</keyword>